<dbReference type="AlphaFoldDB" id="A0A0J9E5V0"/>
<keyword evidence="4" id="KW-0418">Kinase</keyword>
<dbReference type="Gene3D" id="3.40.50.2300">
    <property type="match status" value="1"/>
</dbReference>
<dbReference type="PATRIC" id="fig|1675527.3.peg.2260"/>
<keyword evidence="1 2" id="KW-0597">Phosphoprotein</keyword>
<sequence length="129" mass="14399">MPDKKKILLVEDDAFTRFMMREIIATLEVDVDIAINGYEGCDQIRQFPDDYGLVLMDIHMPKLSGVDATRIIREEPNDPPRNVAIIAVTADERYHDKSVVSDLGMDGFIVKPITAGELLGLVEQYCSAA</sequence>
<dbReference type="SUPFAM" id="SSF52172">
    <property type="entry name" value="CheY-like"/>
    <property type="match status" value="1"/>
</dbReference>
<name>A0A0J9E5V0_9RHOB</name>
<accession>A0A0J9E5V0</accession>
<dbReference type="CDD" id="cd17546">
    <property type="entry name" value="REC_hyHK_CKI1_RcsC-like"/>
    <property type="match status" value="1"/>
</dbReference>
<dbReference type="GO" id="GO:0000160">
    <property type="term" value="P:phosphorelay signal transduction system"/>
    <property type="evidence" value="ECO:0007669"/>
    <property type="project" value="InterPro"/>
</dbReference>
<dbReference type="InterPro" id="IPR001789">
    <property type="entry name" value="Sig_transdc_resp-reg_receiver"/>
</dbReference>
<feature type="domain" description="Response regulatory" evidence="3">
    <location>
        <begin position="6"/>
        <end position="126"/>
    </location>
</feature>
<dbReference type="OrthoDB" id="7873557at2"/>
<dbReference type="InterPro" id="IPR011006">
    <property type="entry name" value="CheY-like_superfamily"/>
</dbReference>
<dbReference type="SMART" id="SM00448">
    <property type="entry name" value="REC"/>
    <property type="match status" value="1"/>
</dbReference>
<dbReference type="RefSeq" id="WP_049642952.1">
    <property type="nucleotide sequence ID" value="NZ_LFTY01000002.1"/>
</dbReference>
<dbReference type="STRING" id="1675527.AIOL_002145"/>
<dbReference type="Pfam" id="PF00072">
    <property type="entry name" value="Response_reg"/>
    <property type="match status" value="1"/>
</dbReference>
<dbReference type="Proteomes" id="UP000037178">
    <property type="component" value="Unassembled WGS sequence"/>
</dbReference>
<protein>
    <submittedName>
        <fullName evidence="4">Sensory box histidine kinase/response regulator</fullName>
    </submittedName>
</protein>
<dbReference type="InterPro" id="IPR050956">
    <property type="entry name" value="2C_system_His_kinase"/>
</dbReference>
<evidence type="ECO:0000313" key="4">
    <source>
        <dbReference type="EMBL" id="KMW57184.1"/>
    </source>
</evidence>
<keyword evidence="4" id="KW-0808">Transferase</keyword>
<dbReference type="GO" id="GO:0016301">
    <property type="term" value="F:kinase activity"/>
    <property type="evidence" value="ECO:0007669"/>
    <property type="project" value="UniProtKB-KW"/>
</dbReference>
<proteinExistence type="predicted"/>
<dbReference type="PANTHER" id="PTHR43719:SF28">
    <property type="entry name" value="PEROXIDE STRESS-ACTIVATED HISTIDINE KINASE MAK1-RELATED"/>
    <property type="match status" value="1"/>
</dbReference>
<keyword evidence="5" id="KW-1185">Reference proteome</keyword>
<evidence type="ECO:0000256" key="1">
    <source>
        <dbReference type="ARBA" id="ARBA00022553"/>
    </source>
</evidence>
<gene>
    <name evidence="4" type="ORF">AIOL_002145</name>
</gene>
<dbReference type="PROSITE" id="PS50110">
    <property type="entry name" value="RESPONSE_REGULATORY"/>
    <property type="match status" value="1"/>
</dbReference>
<evidence type="ECO:0000256" key="2">
    <source>
        <dbReference type="PROSITE-ProRule" id="PRU00169"/>
    </source>
</evidence>
<reference evidence="4 5" key="1">
    <citation type="submission" date="2015-06" db="EMBL/GenBank/DDBJ databases">
        <title>Draft genome sequence of an Alphaproteobacteria species associated to the Mediterranean sponge Oscarella lobularis.</title>
        <authorList>
            <person name="Jourda C."/>
            <person name="Santini S."/>
            <person name="Claverie J.-M."/>
        </authorList>
    </citation>
    <scope>NUCLEOTIDE SEQUENCE [LARGE SCALE GENOMIC DNA]</scope>
    <source>
        <strain evidence="4">IGS</strain>
    </source>
</reference>
<comment type="caution">
    <text evidence="4">The sequence shown here is derived from an EMBL/GenBank/DDBJ whole genome shotgun (WGS) entry which is preliminary data.</text>
</comment>
<evidence type="ECO:0000259" key="3">
    <source>
        <dbReference type="PROSITE" id="PS50110"/>
    </source>
</evidence>
<dbReference type="PANTHER" id="PTHR43719">
    <property type="entry name" value="TWO-COMPONENT HISTIDINE KINASE"/>
    <property type="match status" value="1"/>
</dbReference>
<feature type="modified residue" description="4-aspartylphosphate" evidence="2">
    <location>
        <position position="57"/>
    </location>
</feature>
<dbReference type="EMBL" id="LFTY01000002">
    <property type="protein sequence ID" value="KMW57184.1"/>
    <property type="molecule type" value="Genomic_DNA"/>
</dbReference>
<organism evidence="4 5">
    <name type="scientific">Candidatus Rhodobacter oscarellae</name>
    <dbReference type="NCBI Taxonomy" id="1675527"/>
    <lineage>
        <taxon>Bacteria</taxon>
        <taxon>Pseudomonadati</taxon>
        <taxon>Pseudomonadota</taxon>
        <taxon>Alphaproteobacteria</taxon>
        <taxon>Rhodobacterales</taxon>
        <taxon>Rhodobacter group</taxon>
        <taxon>Rhodobacter</taxon>
    </lineage>
</organism>
<evidence type="ECO:0000313" key="5">
    <source>
        <dbReference type="Proteomes" id="UP000037178"/>
    </source>
</evidence>